<evidence type="ECO:0000259" key="2">
    <source>
        <dbReference type="Pfam" id="PF02866"/>
    </source>
</evidence>
<dbReference type="EMBL" id="PISE01000084">
    <property type="protein sequence ID" value="PKG21504.1"/>
    <property type="molecule type" value="Genomic_DNA"/>
</dbReference>
<dbReference type="Gene3D" id="3.90.110.10">
    <property type="entry name" value="Lactate dehydrogenase/glycoside hydrolase, family 4, C-terminal"/>
    <property type="match status" value="1"/>
</dbReference>
<dbReference type="GO" id="GO:0006089">
    <property type="term" value="P:lactate metabolic process"/>
    <property type="evidence" value="ECO:0007669"/>
    <property type="project" value="TreeGrafter"/>
</dbReference>
<gene>
    <name evidence="3" type="ORF">CWS01_22090</name>
</gene>
<sequence>TELPVWSKATIGSESIASLLEKNETYNQKDLDKIFENVRDAAYHIIERKGATYYGIGMSLVRVTKAILNNENSILTVSAYLDGQYGQSDVYIGVPAIINRDGIREIMELDLTKEEQEKFNHSVKILKETMAPVL</sequence>
<keyword evidence="4" id="KW-1185">Reference proteome</keyword>
<dbReference type="InterPro" id="IPR022383">
    <property type="entry name" value="Lactate/malate_DH_C"/>
</dbReference>
<dbReference type="PANTHER" id="PTHR43128">
    <property type="entry name" value="L-2-HYDROXYCARBOXYLATE DEHYDROGENASE (NAD(P)(+))"/>
    <property type="match status" value="1"/>
</dbReference>
<name>A0A2N0YW73_9BACI</name>
<feature type="non-terminal residue" evidence="3">
    <location>
        <position position="1"/>
    </location>
</feature>
<dbReference type="Pfam" id="PF02866">
    <property type="entry name" value="Ldh_1_C"/>
    <property type="match status" value="1"/>
</dbReference>
<dbReference type="GO" id="GO:0004459">
    <property type="term" value="F:L-lactate dehydrogenase (NAD+) activity"/>
    <property type="evidence" value="ECO:0007669"/>
    <property type="project" value="TreeGrafter"/>
</dbReference>
<evidence type="ECO:0000313" key="3">
    <source>
        <dbReference type="EMBL" id="PKG21504.1"/>
    </source>
</evidence>
<evidence type="ECO:0000313" key="4">
    <source>
        <dbReference type="Proteomes" id="UP000233375"/>
    </source>
</evidence>
<accession>A0A2N0YW73</accession>
<dbReference type="AlphaFoldDB" id="A0A2N0YW73"/>
<comment type="similarity">
    <text evidence="1">Belongs to the LDH/MDH superfamily. LDH family.</text>
</comment>
<dbReference type="Proteomes" id="UP000233375">
    <property type="component" value="Unassembled WGS sequence"/>
</dbReference>
<evidence type="ECO:0000256" key="1">
    <source>
        <dbReference type="ARBA" id="ARBA00006054"/>
    </source>
</evidence>
<protein>
    <submittedName>
        <fullName evidence="3">L-lactate dehydrogenase</fullName>
    </submittedName>
</protein>
<dbReference type="InterPro" id="IPR015955">
    <property type="entry name" value="Lactate_DH/Glyco_Ohase_4_C"/>
</dbReference>
<dbReference type="PANTHER" id="PTHR43128:SF16">
    <property type="entry name" value="L-LACTATE DEHYDROGENASE"/>
    <property type="match status" value="1"/>
</dbReference>
<organism evidence="3 4">
    <name type="scientific">Niallia nealsonii</name>
    <dbReference type="NCBI Taxonomy" id="115979"/>
    <lineage>
        <taxon>Bacteria</taxon>
        <taxon>Bacillati</taxon>
        <taxon>Bacillota</taxon>
        <taxon>Bacilli</taxon>
        <taxon>Bacillales</taxon>
        <taxon>Bacillaceae</taxon>
        <taxon>Niallia</taxon>
    </lineage>
</organism>
<dbReference type="SUPFAM" id="SSF56327">
    <property type="entry name" value="LDH C-terminal domain-like"/>
    <property type="match status" value="1"/>
</dbReference>
<feature type="domain" description="Lactate/malate dehydrogenase C-terminal" evidence="2">
    <location>
        <begin position="1"/>
        <end position="132"/>
    </location>
</feature>
<reference evidence="3 4" key="1">
    <citation type="journal article" date="2003" name="Int. J. Syst. Evol. Microbiol.">
        <title>Bacillus nealsonii sp. nov., isolated from a spacecraft-assembly facility, whose spores are gamma-radiation resistant.</title>
        <authorList>
            <person name="Venkateswaran K."/>
            <person name="Kempf M."/>
            <person name="Chen F."/>
            <person name="Satomi M."/>
            <person name="Nicholson W."/>
            <person name="Kern R."/>
        </authorList>
    </citation>
    <scope>NUCLEOTIDE SEQUENCE [LARGE SCALE GENOMIC DNA]</scope>
    <source>
        <strain evidence="3 4">FO-92</strain>
    </source>
</reference>
<comment type="caution">
    <text evidence="3">The sequence shown here is derived from an EMBL/GenBank/DDBJ whole genome shotgun (WGS) entry which is preliminary data.</text>
</comment>
<proteinExistence type="inferred from homology"/>